<dbReference type="HOGENOM" id="CLU_158090_0_0_1"/>
<protein>
    <submittedName>
        <fullName evidence="2">Uncharacterized protein</fullName>
    </submittedName>
</protein>
<dbReference type="AlphaFoldDB" id="C4Y8X9"/>
<dbReference type="InParanoid" id="C4Y8X9"/>
<evidence type="ECO:0000313" key="3">
    <source>
        <dbReference type="Proteomes" id="UP000007703"/>
    </source>
</evidence>
<dbReference type="Proteomes" id="UP000007703">
    <property type="component" value="Unassembled WGS sequence"/>
</dbReference>
<gene>
    <name evidence="2" type="ORF">CLUG_04657</name>
</gene>
<dbReference type="Pfam" id="PF15159">
    <property type="entry name" value="PIG-Y"/>
    <property type="match status" value="1"/>
</dbReference>
<dbReference type="OMA" id="SWCGLKL"/>
<dbReference type="GeneID" id="8496343"/>
<dbReference type="EMBL" id="CH408080">
    <property type="protein sequence ID" value="EEQ40529.1"/>
    <property type="molecule type" value="Genomic_DNA"/>
</dbReference>
<keyword evidence="1" id="KW-0812">Transmembrane</keyword>
<keyword evidence="1" id="KW-0472">Membrane</keyword>
<dbReference type="STRING" id="306902.C4Y8X9"/>
<feature type="transmembrane region" description="Helical" evidence="1">
    <location>
        <begin position="89"/>
        <end position="106"/>
    </location>
</feature>
<accession>C4Y8X9</accession>
<proteinExistence type="predicted"/>
<evidence type="ECO:0000313" key="2">
    <source>
        <dbReference type="EMBL" id="EEQ40529.1"/>
    </source>
</evidence>
<dbReference type="InterPro" id="IPR029164">
    <property type="entry name" value="PIG-Y"/>
</dbReference>
<sequence length="120" mass="14278">MSDDDPLPLLTPSEDFNYLDSEATDNLFSCSTLYAYVFVGITWLLCFVSFTALFSWWKYIFEPLSWNPATKGLYKYLVSTCMSFEKHVITFWCIYIGAWWWAYVRWCGWKLFRHSKGIQT</sequence>
<keyword evidence="1" id="KW-1133">Transmembrane helix</keyword>
<feature type="transmembrane region" description="Helical" evidence="1">
    <location>
        <begin position="33"/>
        <end position="57"/>
    </location>
</feature>
<dbReference type="VEuPathDB" id="FungiDB:CLUG_04657"/>
<dbReference type="KEGG" id="clu:CLUG_04657"/>
<dbReference type="RefSeq" id="XP_002615775.1">
    <property type="nucleotide sequence ID" value="XM_002615729.1"/>
</dbReference>
<reference evidence="2 3" key="1">
    <citation type="journal article" date="2009" name="Nature">
        <title>Evolution of pathogenicity and sexual reproduction in eight Candida genomes.</title>
        <authorList>
            <person name="Butler G."/>
            <person name="Rasmussen M.D."/>
            <person name="Lin M.F."/>
            <person name="Santos M.A."/>
            <person name="Sakthikumar S."/>
            <person name="Munro C.A."/>
            <person name="Rheinbay E."/>
            <person name="Grabherr M."/>
            <person name="Forche A."/>
            <person name="Reedy J.L."/>
            <person name="Agrafioti I."/>
            <person name="Arnaud M.B."/>
            <person name="Bates S."/>
            <person name="Brown A.J."/>
            <person name="Brunke S."/>
            <person name="Costanzo M.C."/>
            <person name="Fitzpatrick D.A."/>
            <person name="de Groot P.W."/>
            <person name="Harris D."/>
            <person name="Hoyer L.L."/>
            <person name="Hube B."/>
            <person name="Klis F.M."/>
            <person name="Kodira C."/>
            <person name="Lennard N."/>
            <person name="Logue M.E."/>
            <person name="Martin R."/>
            <person name="Neiman A.M."/>
            <person name="Nikolaou E."/>
            <person name="Quail M.A."/>
            <person name="Quinn J."/>
            <person name="Santos M.C."/>
            <person name="Schmitzberger F.F."/>
            <person name="Sherlock G."/>
            <person name="Shah P."/>
            <person name="Silverstein K.A."/>
            <person name="Skrzypek M.S."/>
            <person name="Soll D."/>
            <person name="Staggs R."/>
            <person name="Stansfield I."/>
            <person name="Stumpf M.P."/>
            <person name="Sudbery P.E."/>
            <person name="Srikantha T."/>
            <person name="Zeng Q."/>
            <person name="Berman J."/>
            <person name="Berriman M."/>
            <person name="Heitman J."/>
            <person name="Gow N.A."/>
            <person name="Lorenz M.C."/>
            <person name="Birren B.W."/>
            <person name="Kellis M."/>
            <person name="Cuomo C.A."/>
        </authorList>
    </citation>
    <scope>NUCLEOTIDE SEQUENCE [LARGE SCALE GENOMIC DNA]</scope>
    <source>
        <strain evidence="2 3">ATCC 42720</strain>
    </source>
</reference>
<organism evidence="2 3">
    <name type="scientific">Clavispora lusitaniae (strain ATCC 42720)</name>
    <name type="common">Yeast</name>
    <name type="synonym">Candida lusitaniae</name>
    <dbReference type="NCBI Taxonomy" id="306902"/>
    <lineage>
        <taxon>Eukaryota</taxon>
        <taxon>Fungi</taxon>
        <taxon>Dikarya</taxon>
        <taxon>Ascomycota</taxon>
        <taxon>Saccharomycotina</taxon>
        <taxon>Pichiomycetes</taxon>
        <taxon>Metschnikowiaceae</taxon>
        <taxon>Clavispora</taxon>
    </lineage>
</organism>
<name>C4Y8X9_CLAL4</name>
<evidence type="ECO:0000256" key="1">
    <source>
        <dbReference type="SAM" id="Phobius"/>
    </source>
</evidence>